<dbReference type="Pfam" id="PF00712">
    <property type="entry name" value="DNA_pol3_beta"/>
    <property type="match status" value="1"/>
</dbReference>
<dbReference type="Gene3D" id="3.10.150.10">
    <property type="entry name" value="DNA Polymerase III, subunit A, domain 2"/>
    <property type="match status" value="1"/>
</dbReference>
<dbReference type="NCBIfam" id="TIGR00663">
    <property type="entry name" value="dnan"/>
    <property type="match status" value="1"/>
</dbReference>
<protein>
    <recommendedName>
        <fullName evidence="3 10">Beta sliding clamp</fullName>
    </recommendedName>
</protein>
<keyword evidence="15" id="KW-1185">Reference proteome</keyword>
<evidence type="ECO:0000256" key="4">
    <source>
        <dbReference type="ARBA" id="ARBA00022490"/>
    </source>
</evidence>
<comment type="subcellular location">
    <subcellularLocation>
        <location evidence="1 10">Cytoplasm</location>
    </subcellularLocation>
</comment>
<keyword evidence="7 10" id="KW-0235">DNA replication</keyword>
<evidence type="ECO:0000256" key="10">
    <source>
        <dbReference type="PIRNR" id="PIRNR000804"/>
    </source>
</evidence>
<dbReference type="GO" id="GO:0008408">
    <property type="term" value="F:3'-5' exonuclease activity"/>
    <property type="evidence" value="ECO:0007669"/>
    <property type="project" value="InterPro"/>
</dbReference>
<dbReference type="Gene3D" id="3.70.10.10">
    <property type="match status" value="1"/>
</dbReference>
<evidence type="ECO:0000256" key="3">
    <source>
        <dbReference type="ARBA" id="ARBA00021035"/>
    </source>
</evidence>
<dbReference type="Pfam" id="PF02767">
    <property type="entry name" value="DNA_pol3_beta_2"/>
    <property type="match status" value="1"/>
</dbReference>
<sequence>MSLHFNVNREAFLKALASQQNITNKKGTLAILDNVMIEGETDKIILTVTDLEIGLKLVIPAEVMNTGVLTLPSKKLFELARESGSTDITFQEQENHWVEIIAGSSVYRLAGMTAEEFPQFPIYDEEHMVHIESEILTDLVDKTSFSMALDKENMFTLTASLLQKITKNDQLFLKMITSDGHRLTIMSKEVDKSVENLMVQPTTLIPRRGIQEIRKFCENKTSFSFGIEPKQAVLKNEDSLLIIRLMEGDFPDFQGLLNMLSKDNPIYIDRLRFLEGLKRINLFTEDLFHAIKIDIKENNMILTSQNADFGSAKDELPIEYSSKPLSLGFNCRYFIETLQVIEGSTITISINSEESPCMITSKEDEGFLSIIMPMKI</sequence>
<accession>A0A7T5VC56</accession>
<proteinExistence type="inferred from homology"/>
<dbReference type="GO" id="GO:0003887">
    <property type="term" value="F:DNA-directed DNA polymerase activity"/>
    <property type="evidence" value="ECO:0007669"/>
    <property type="project" value="UniProtKB-UniRule"/>
</dbReference>
<feature type="domain" description="DNA polymerase III beta sliding clamp C-terminal" evidence="13">
    <location>
        <begin position="264"/>
        <end position="374"/>
    </location>
</feature>
<dbReference type="GO" id="GO:0003677">
    <property type="term" value="F:DNA binding"/>
    <property type="evidence" value="ECO:0007669"/>
    <property type="project" value="UniProtKB-UniRule"/>
</dbReference>
<evidence type="ECO:0000256" key="1">
    <source>
        <dbReference type="ARBA" id="ARBA00004496"/>
    </source>
</evidence>
<dbReference type="PANTHER" id="PTHR30478">
    <property type="entry name" value="DNA POLYMERASE III SUBUNIT BETA"/>
    <property type="match status" value="1"/>
</dbReference>
<evidence type="ECO:0000256" key="2">
    <source>
        <dbReference type="ARBA" id="ARBA00010752"/>
    </source>
</evidence>
<dbReference type="EMBL" id="CP054140">
    <property type="protein sequence ID" value="QQG65094.1"/>
    <property type="molecule type" value="Genomic_DNA"/>
</dbReference>
<dbReference type="AlphaFoldDB" id="A0A7T5VC56"/>
<evidence type="ECO:0000256" key="9">
    <source>
        <dbReference type="ARBA" id="ARBA00023125"/>
    </source>
</evidence>
<keyword evidence="4 10" id="KW-0963">Cytoplasm</keyword>
<dbReference type="CDD" id="cd00140">
    <property type="entry name" value="beta_clamp"/>
    <property type="match status" value="1"/>
</dbReference>
<keyword evidence="5 10" id="KW-0808">Transferase</keyword>
<keyword evidence="6 10" id="KW-0548">Nucleotidyltransferase</keyword>
<evidence type="ECO:0000256" key="6">
    <source>
        <dbReference type="ARBA" id="ARBA00022695"/>
    </source>
</evidence>
<dbReference type="InterPro" id="IPR022634">
    <property type="entry name" value="DNA_polIII_beta_N"/>
</dbReference>
<evidence type="ECO:0000259" key="13">
    <source>
        <dbReference type="Pfam" id="PF02768"/>
    </source>
</evidence>
<name>A0A7T5VC56_9BACT</name>
<comment type="similarity">
    <text evidence="2 10">Belongs to the beta sliding clamp family.</text>
</comment>
<dbReference type="PIRSF" id="PIRSF000804">
    <property type="entry name" value="DNA_pol_III_b"/>
    <property type="match status" value="1"/>
</dbReference>
<dbReference type="RefSeq" id="WP_199263910.1">
    <property type="nucleotide sequence ID" value="NZ_CP054140.1"/>
</dbReference>
<dbReference type="GO" id="GO:0006271">
    <property type="term" value="P:DNA strand elongation involved in DNA replication"/>
    <property type="evidence" value="ECO:0007669"/>
    <property type="project" value="TreeGrafter"/>
</dbReference>
<evidence type="ECO:0000256" key="7">
    <source>
        <dbReference type="ARBA" id="ARBA00022705"/>
    </source>
</evidence>
<dbReference type="SUPFAM" id="SSF55979">
    <property type="entry name" value="DNA clamp"/>
    <property type="match status" value="3"/>
</dbReference>
<dbReference type="InterPro" id="IPR022637">
    <property type="entry name" value="DNA_polIII_beta_cen"/>
</dbReference>
<dbReference type="PANTHER" id="PTHR30478:SF0">
    <property type="entry name" value="BETA SLIDING CLAMP"/>
    <property type="match status" value="1"/>
</dbReference>
<evidence type="ECO:0000256" key="8">
    <source>
        <dbReference type="ARBA" id="ARBA00022932"/>
    </source>
</evidence>
<organism evidence="14 15">
    <name type="scientific">Desulfobulbus oligotrophicus</name>
    <dbReference type="NCBI Taxonomy" id="1909699"/>
    <lineage>
        <taxon>Bacteria</taxon>
        <taxon>Pseudomonadati</taxon>
        <taxon>Thermodesulfobacteriota</taxon>
        <taxon>Desulfobulbia</taxon>
        <taxon>Desulfobulbales</taxon>
        <taxon>Desulfobulbaceae</taxon>
        <taxon>Desulfobulbus</taxon>
    </lineage>
</organism>
<feature type="domain" description="DNA polymerase III beta sliding clamp central" evidence="12">
    <location>
        <begin position="131"/>
        <end position="252"/>
    </location>
</feature>
<dbReference type="InterPro" id="IPR022635">
    <property type="entry name" value="DNA_polIII_beta_C"/>
</dbReference>
<evidence type="ECO:0000259" key="11">
    <source>
        <dbReference type="Pfam" id="PF00712"/>
    </source>
</evidence>
<dbReference type="KEGG" id="dog:HP555_04030"/>
<reference evidence="14 15" key="1">
    <citation type="submission" date="2020-05" db="EMBL/GenBank/DDBJ databases">
        <title>Complete genome of Desulfobulbus oligotrophicus.</title>
        <authorList>
            <person name="Podar M."/>
        </authorList>
    </citation>
    <scope>NUCLEOTIDE SEQUENCE [LARGE SCALE GENOMIC DNA]</scope>
    <source>
        <strain evidence="14 15">Prop6</strain>
    </source>
</reference>
<feature type="domain" description="DNA polymerase III beta sliding clamp N-terminal" evidence="11">
    <location>
        <begin position="3"/>
        <end position="120"/>
    </location>
</feature>
<keyword evidence="8 10" id="KW-0239">DNA-directed DNA polymerase</keyword>
<comment type="function">
    <text evidence="10">Confers DNA tethering and processivity to DNA polymerases and other proteins. Acts as a clamp, forming a ring around DNA (a reaction catalyzed by the clamp-loading complex) which diffuses in an ATP-independent manner freely and bidirectionally along dsDNA. Initially characterized for its ability to contact the catalytic subunit of DNA polymerase III (Pol III), a complex, multichain enzyme responsible for most of the replicative synthesis in bacteria; Pol III exhibits 3'-5' exonuclease proofreading activity. The beta chain is required for initiation of replication as well as for processivity of DNA replication.</text>
</comment>
<gene>
    <name evidence="14" type="primary">dnaN</name>
    <name evidence="14" type="ORF">HP555_04030</name>
</gene>
<dbReference type="GO" id="GO:0005737">
    <property type="term" value="C:cytoplasm"/>
    <property type="evidence" value="ECO:0007669"/>
    <property type="project" value="UniProtKB-SubCell"/>
</dbReference>
<dbReference type="Proteomes" id="UP000596092">
    <property type="component" value="Chromosome"/>
</dbReference>
<evidence type="ECO:0000313" key="15">
    <source>
        <dbReference type="Proteomes" id="UP000596092"/>
    </source>
</evidence>
<keyword evidence="9" id="KW-0238">DNA-binding</keyword>
<evidence type="ECO:0000259" key="12">
    <source>
        <dbReference type="Pfam" id="PF02767"/>
    </source>
</evidence>
<dbReference type="InterPro" id="IPR046938">
    <property type="entry name" value="DNA_clamp_sf"/>
</dbReference>
<dbReference type="SMART" id="SM00480">
    <property type="entry name" value="POL3Bc"/>
    <property type="match status" value="1"/>
</dbReference>
<evidence type="ECO:0000313" key="14">
    <source>
        <dbReference type="EMBL" id="QQG65094.1"/>
    </source>
</evidence>
<dbReference type="GO" id="GO:0009360">
    <property type="term" value="C:DNA polymerase III complex"/>
    <property type="evidence" value="ECO:0007669"/>
    <property type="project" value="InterPro"/>
</dbReference>
<evidence type="ECO:0000256" key="5">
    <source>
        <dbReference type="ARBA" id="ARBA00022679"/>
    </source>
</evidence>
<dbReference type="Pfam" id="PF02768">
    <property type="entry name" value="DNA_pol3_beta_3"/>
    <property type="match status" value="1"/>
</dbReference>
<dbReference type="InterPro" id="IPR001001">
    <property type="entry name" value="DNA_polIII_beta"/>
</dbReference>
<comment type="subunit">
    <text evidence="10">Forms a ring-shaped head-to-tail homodimer around DNA.</text>
</comment>